<gene>
    <name evidence="2" type="ORF">SAMN05443634_1211</name>
</gene>
<keyword evidence="1" id="KW-0472">Membrane</keyword>
<dbReference type="AlphaFoldDB" id="A0A1M7D8B6"/>
<evidence type="ECO:0008006" key="4">
    <source>
        <dbReference type="Google" id="ProtNLM"/>
    </source>
</evidence>
<feature type="transmembrane region" description="Helical" evidence="1">
    <location>
        <begin position="12"/>
        <end position="31"/>
    </location>
</feature>
<evidence type="ECO:0000313" key="3">
    <source>
        <dbReference type="Proteomes" id="UP000184120"/>
    </source>
</evidence>
<keyword evidence="1" id="KW-0812">Transmembrane</keyword>
<reference evidence="3" key="1">
    <citation type="submission" date="2016-11" db="EMBL/GenBank/DDBJ databases">
        <authorList>
            <person name="Varghese N."/>
            <person name="Submissions S."/>
        </authorList>
    </citation>
    <scope>NUCLEOTIDE SEQUENCE [LARGE SCALE GENOMIC DNA]</scope>
    <source>
        <strain evidence="3">DSM 27989</strain>
    </source>
</reference>
<dbReference type="EMBL" id="FRBH01000021">
    <property type="protein sequence ID" value="SHL75690.1"/>
    <property type="molecule type" value="Genomic_DNA"/>
</dbReference>
<keyword evidence="1" id="KW-1133">Transmembrane helix</keyword>
<proteinExistence type="predicted"/>
<feature type="transmembrane region" description="Helical" evidence="1">
    <location>
        <begin position="105"/>
        <end position="126"/>
    </location>
</feature>
<name>A0A1M7D8B6_9FLAO</name>
<sequence length="131" mass="15543">MKLQNNYYFVRQICLFFLLFFMFFFYLYFFYRDSNIISQNNFVTTKIIEKFCSGGKGRSSIKVIYNQSIYKINYGRNECAEYNVGETLNVYYDNKNDILINPGSAKHSLCILIVVSIILLFLLIPWKKILS</sequence>
<protein>
    <recommendedName>
        <fullName evidence="4">DUF3592 domain-containing protein</fullName>
    </recommendedName>
</protein>
<dbReference type="Proteomes" id="UP000184120">
    <property type="component" value="Unassembled WGS sequence"/>
</dbReference>
<accession>A0A1M7D8B6</accession>
<organism evidence="2 3">
    <name type="scientific">Chishuiella changwenlii</name>
    <dbReference type="NCBI Taxonomy" id="1434701"/>
    <lineage>
        <taxon>Bacteria</taxon>
        <taxon>Pseudomonadati</taxon>
        <taxon>Bacteroidota</taxon>
        <taxon>Flavobacteriia</taxon>
        <taxon>Flavobacteriales</taxon>
        <taxon>Weeksellaceae</taxon>
        <taxon>Chishuiella</taxon>
    </lineage>
</organism>
<evidence type="ECO:0000256" key="1">
    <source>
        <dbReference type="SAM" id="Phobius"/>
    </source>
</evidence>
<evidence type="ECO:0000313" key="2">
    <source>
        <dbReference type="EMBL" id="SHL75690.1"/>
    </source>
</evidence>